<keyword evidence="2" id="KW-1185">Reference proteome</keyword>
<sequence>MFIHNPELQHVDLSSNCLTGIHLKFDHLIHLQMMNIHISLGTAVWSGRNKSIVLLHENPLECNCDRNFLRSIEWIEYSGFGRINETMPFCTLDHKDITIYQSA</sequence>
<dbReference type="InterPro" id="IPR032675">
    <property type="entry name" value="LRR_dom_sf"/>
</dbReference>
<dbReference type="EMBL" id="JAIWYP010000003">
    <property type="protein sequence ID" value="KAH3856538.1"/>
    <property type="molecule type" value="Genomic_DNA"/>
</dbReference>
<dbReference type="AlphaFoldDB" id="A0A9D4LDK6"/>
<evidence type="ECO:0000313" key="2">
    <source>
        <dbReference type="Proteomes" id="UP000828390"/>
    </source>
</evidence>
<organism evidence="1 2">
    <name type="scientific">Dreissena polymorpha</name>
    <name type="common">Zebra mussel</name>
    <name type="synonym">Mytilus polymorpha</name>
    <dbReference type="NCBI Taxonomy" id="45954"/>
    <lineage>
        <taxon>Eukaryota</taxon>
        <taxon>Metazoa</taxon>
        <taxon>Spiralia</taxon>
        <taxon>Lophotrochozoa</taxon>
        <taxon>Mollusca</taxon>
        <taxon>Bivalvia</taxon>
        <taxon>Autobranchia</taxon>
        <taxon>Heteroconchia</taxon>
        <taxon>Euheterodonta</taxon>
        <taxon>Imparidentia</taxon>
        <taxon>Neoheterodontei</taxon>
        <taxon>Myida</taxon>
        <taxon>Dreissenoidea</taxon>
        <taxon>Dreissenidae</taxon>
        <taxon>Dreissena</taxon>
    </lineage>
</organism>
<dbReference type="Gene3D" id="3.80.10.10">
    <property type="entry name" value="Ribonuclease Inhibitor"/>
    <property type="match status" value="1"/>
</dbReference>
<dbReference type="Proteomes" id="UP000828390">
    <property type="component" value="Unassembled WGS sequence"/>
</dbReference>
<reference evidence="1" key="2">
    <citation type="submission" date="2020-11" db="EMBL/GenBank/DDBJ databases">
        <authorList>
            <person name="McCartney M.A."/>
            <person name="Auch B."/>
            <person name="Kono T."/>
            <person name="Mallez S."/>
            <person name="Becker A."/>
            <person name="Gohl D.M."/>
            <person name="Silverstein K.A.T."/>
            <person name="Koren S."/>
            <person name="Bechman K.B."/>
            <person name="Herman A."/>
            <person name="Abrahante J.E."/>
            <person name="Garbe J."/>
        </authorList>
    </citation>
    <scope>NUCLEOTIDE SEQUENCE</scope>
    <source>
        <strain evidence="1">Duluth1</strain>
        <tissue evidence="1">Whole animal</tissue>
    </source>
</reference>
<proteinExistence type="predicted"/>
<evidence type="ECO:0000313" key="1">
    <source>
        <dbReference type="EMBL" id="KAH3856538.1"/>
    </source>
</evidence>
<name>A0A9D4LDK6_DREPO</name>
<protein>
    <submittedName>
        <fullName evidence="1">Uncharacterized protein</fullName>
    </submittedName>
</protein>
<reference evidence="1" key="1">
    <citation type="journal article" date="2019" name="bioRxiv">
        <title>The Genome of the Zebra Mussel, Dreissena polymorpha: A Resource for Invasive Species Research.</title>
        <authorList>
            <person name="McCartney M.A."/>
            <person name="Auch B."/>
            <person name="Kono T."/>
            <person name="Mallez S."/>
            <person name="Zhang Y."/>
            <person name="Obille A."/>
            <person name="Becker A."/>
            <person name="Abrahante J.E."/>
            <person name="Garbe J."/>
            <person name="Badalamenti J.P."/>
            <person name="Herman A."/>
            <person name="Mangelson H."/>
            <person name="Liachko I."/>
            <person name="Sullivan S."/>
            <person name="Sone E.D."/>
            <person name="Koren S."/>
            <person name="Silverstein K.A.T."/>
            <person name="Beckman K.B."/>
            <person name="Gohl D.M."/>
        </authorList>
    </citation>
    <scope>NUCLEOTIDE SEQUENCE</scope>
    <source>
        <strain evidence="1">Duluth1</strain>
        <tissue evidence="1">Whole animal</tissue>
    </source>
</reference>
<gene>
    <name evidence="1" type="ORF">DPMN_099128</name>
</gene>
<dbReference type="SUPFAM" id="SSF52058">
    <property type="entry name" value="L domain-like"/>
    <property type="match status" value="1"/>
</dbReference>
<accession>A0A9D4LDK6</accession>
<comment type="caution">
    <text evidence="1">The sequence shown here is derived from an EMBL/GenBank/DDBJ whole genome shotgun (WGS) entry which is preliminary data.</text>
</comment>